<keyword evidence="2" id="KW-1185">Reference proteome</keyword>
<evidence type="ECO:0000313" key="1">
    <source>
        <dbReference type="EMBL" id="UUT35540.1"/>
    </source>
</evidence>
<accession>A0ABY5NK43</accession>
<gene>
    <name evidence="1" type="ORF">L2X98_19550</name>
</gene>
<dbReference type="EMBL" id="CP091139">
    <property type="protein sequence ID" value="UUT35540.1"/>
    <property type="molecule type" value="Genomic_DNA"/>
</dbReference>
<proteinExistence type="predicted"/>
<evidence type="ECO:0000313" key="2">
    <source>
        <dbReference type="Proteomes" id="UP001054811"/>
    </source>
</evidence>
<dbReference type="Proteomes" id="UP001054811">
    <property type="component" value="Chromosome"/>
</dbReference>
<dbReference type="RefSeq" id="WP_259612147.1">
    <property type="nucleotide sequence ID" value="NZ_CP091139.2"/>
</dbReference>
<organism evidence="1 2">
    <name type="scientific">Microbacterium elymi</name>
    <dbReference type="NCBI Taxonomy" id="2909587"/>
    <lineage>
        <taxon>Bacteria</taxon>
        <taxon>Bacillati</taxon>
        <taxon>Actinomycetota</taxon>
        <taxon>Actinomycetes</taxon>
        <taxon>Micrococcales</taxon>
        <taxon>Microbacteriaceae</taxon>
        <taxon>Microbacterium</taxon>
    </lineage>
</organism>
<reference evidence="1" key="1">
    <citation type="submission" date="2022-01" db="EMBL/GenBank/DDBJ databases">
        <title>Microbacterium eymi and Microbacterium rhizovicinus sp. nov., isolated from the rhizospheric soil of Elymus tsukushiensis, a plant native to the Dokdo Islands, Republic of Korea.</title>
        <authorList>
            <person name="Hwang Y.J."/>
        </authorList>
    </citation>
    <scope>NUCLEOTIDE SEQUENCE</scope>
    <source>
        <strain evidence="1">KUDC0405</strain>
    </source>
</reference>
<sequence>MFPIMKAWYMLAGPRMGKYDSGSMNQSDPNATATARTPVTTALGATPSCTAMVPGPVTMMIMAMIIVIRPQRDVVVSNADQAAVAVSAESVEVGSFTVASPEARSMALMRSPHC</sequence>
<name>A0ABY5NK43_9MICO</name>
<protein>
    <submittedName>
        <fullName evidence="1">Uncharacterized protein</fullName>
    </submittedName>
</protein>